<protein>
    <submittedName>
        <fullName evidence="1">Lrp/AsnC family transcriptional regulator</fullName>
    </submittedName>
</protein>
<dbReference type="Proteomes" id="UP001229355">
    <property type="component" value="Chromosome 2"/>
</dbReference>
<name>A0ABY8DK17_9HYPH</name>
<evidence type="ECO:0000313" key="1">
    <source>
        <dbReference type="EMBL" id="WEX91260.1"/>
    </source>
</evidence>
<sequence length="78" mass="8070">MNFPSTHLFVTGEDAGMAGSGSIEPFMAPSVSKRVLRLEAAGVIRGFTLDVDTGTIGYQIRAMVADLATAGQAAPGRD</sequence>
<dbReference type="EMBL" id="CP120374">
    <property type="protein sequence ID" value="WEX91260.1"/>
    <property type="molecule type" value="Genomic_DNA"/>
</dbReference>
<organism evidence="1 2">
    <name type="scientific">Sinorhizobium garamanticum</name>
    <dbReference type="NCBI Taxonomy" id="680247"/>
    <lineage>
        <taxon>Bacteria</taxon>
        <taxon>Pseudomonadati</taxon>
        <taxon>Pseudomonadota</taxon>
        <taxon>Alphaproteobacteria</taxon>
        <taxon>Hyphomicrobiales</taxon>
        <taxon>Rhizobiaceae</taxon>
        <taxon>Sinorhizobium/Ensifer group</taxon>
        <taxon>Sinorhizobium</taxon>
    </lineage>
</organism>
<proteinExistence type="predicted"/>
<evidence type="ECO:0000313" key="2">
    <source>
        <dbReference type="Proteomes" id="UP001229355"/>
    </source>
</evidence>
<keyword evidence="2" id="KW-1185">Reference proteome</keyword>
<accession>A0ABY8DK17</accession>
<reference evidence="1 2" key="1">
    <citation type="submission" date="2023-03" db="EMBL/GenBank/DDBJ databases">
        <authorList>
            <person name="Kaur S."/>
            <person name="Espinosa-Saiz D."/>
            <person name="Velazquez E."/>
            <person name="Menendez E."/>
            <person name="diCenzo G.C."/>
        </authorList>
    </citation>
    <scope>NUCLEOTIDE SEQUENCE [LARGE SCALE GENOMIC DNA]</scope>
    <source>
        <strain evidence="1 2">LMG 24692</strain>
    </source>
</reference>
<gene>
    <name evidence="1" type="ORF">PZN02_004906</name>
</gene>
<dbReference type="RefSeq" id="WP_280663227.1">
    <property type="nucleotide sequence ID" value="NZ_CP120374.1"/>
</dbReference>